<dbReference type="PANTHER" id="PTHR30404:SF0">
    <property type="entry name" value="N-ACETYLMURAMOYL-L-ALANINE AMIDASE AMIC"/>
    <property type="match status" value="1"/>
</dbReference>
<dbReference type="SMART" id="SM00646">
    <property type="entry name" value="Ami_3"/>
    <property type="match status" value="1"/>
</dbReference>
<dbReference type="Pfam" id="PF01520">
    <property type="entry name" value="Amidase_3"/>
    <property type="match status" value="1"/>
</dbReference>
<gene>
    <name evidence="4" type="ORF">UFB30_05510</name>
</gene>
<keyword evidence="1 4" id="KW-0378">Hydrolase</keyword>
<dbReference type="GO" id="GO:0008745">
    <property type="term" value="F:N-acetylmuramoyl-L-alanine amidase activity"/>
    <property type="evidence" value="ECO:0007669"/>
    <property type="project" value="UniProtKB-EC"/>
</dbReference>
<protein>
    <submittedName>
        <fullName evidence="4">N-acetylmuramoyl-L-alanine amidase</fullName>
        <ecNumber evidence="4">3.5.1.28</ecNumber>
    </submittedName>
</protein>
<organism evidence="4 5">
    <name type="scientific">Jeotgalibacillus haloalkalitolerans</name>
    <dbReference type="NCBI Taxonomy" id="3104292"/>
    <lineage>
        <taxon>Bacteria</taxon>
        <taxon>Bacillati</taxon>
        <taxon>Bacillota</taxon>
        <taxon>Bacilli</taxon>
        <taxon>Bacillales</taxon>
        <taxon>Caryophanaceae</taxon>
        <taxon>Jeotgalibacillus</taxon>
    </lineage>
</organism>
<reference evidence="4 5" key="1">
    <citation type="submission" date="2023-12" db="EMBL/GenBank/DDBJ databases">
        <title>Jeotgalibacillus haloalkaliphilus sp. nov., a novel salt-tolerant bacteria, isolated from the estuary of the Fenhe River into the Yellow River.</title>
        <authorList>
            <person name="Li Y."/>
        </authorList>
    </citation>
    <scope>NUCLEOTIDE SEQUENCE [LARGE SCALE GENOMIC DNA]</scope>
    <source>
        <strain evidence="4 5">HH7-29</strain>
    </source>
</reference>
<dbReference type="InterPro" id="IPR002508">
    <property type="entry name" value="MurNAc-LAA_cat"/>
</dbReference>
<dbReference type="RefSeq" id="WP_322420689.1">
    <property type="nucleotide sequence ID" value="NZ_JAXQNN010000002.1"/>
</dbReference>
<dbReference type="SUPFAM" id="SSF53187">
    <property type="entry name" value="Zn-dependent exopeptidases"/>
    <property type="match status" value="1"/>
</dbReference>
<dbReference type="Proteomes" id="UP001292084">
    <property type="component" value="Unassembled WGS sequence"/>
</dbReference>
<proteinExistence type="predicted"/>
<accession>A0ABU5KK74</accession>
<dbReference type="InterPro" id="IPR050695">
    <property type="entry name" value="N-acetylmuramoyl_amidase_3"/>
</dbReference>
<dbReference type="CDD" id="cd02696">
    <property type="entry name" value="MurNAc-LAA"/>
    <property type="match status" value="1"/>
</dbReference>
<evidence type="ECO:0000313" key="4">
    <source>
        <dbReference type="EMBL" id="MDZ5711672.1"/>
    </source>
</evidence>
<name>A0ABU5KK74_9BACL</name>
<dbReference type="EMBL" id="JAXQNN010000002">
    <property type="protein sequence ID" value="MDZ5711672.1"/>
    <property type="molecule type" value="Genomic_DNA"/>
</dbReference>
<evidence type="ECO:0000256" key="1">
    <source>
        <dbReference type="ARBA" id="ARBA00022801"/>
    </source>
</evidence>
<evidence type="ECO:0000259" key="3">
    <source>
        <dbReference type="SMART" id="SM00646"/>
    </source>
</evidence>
<dbReference type="EC" id="3.5.1.28" evidence="4"/>
<dbReference type="Gene3D" id="3.40.630.40">
    <property type="entry name" value="Zn-dependent exopeptidases"/>
    <property type="match status" value="1"/>
</dbReference>
<evidence type="ECO:0000256" key="2">
    <source>
        <dbReference type="SAM" id="MobiDB-lite"/>
    </source>
</evidence>
<keyword evidence="5" id="KW-1185">Reference proteome</keyword>
<feature type="domain" description="MurNAc-LAA" evidence="3">
    <location>
        <begin position="66"/>
        <end position="181"/>
    </location>
</feature>
<comment type="caution">
    <text evidence="4">The sequence shown here is derived from an EMBL/GenBank/DDBJ whole genome shotgun (WGS) entry which is preliminary data.</text>
</comment>
<feature type="region of interest" description="Disordered" evidence="2">
    <location>
        <begin position="1"/>
        <end position="23"/>
    </location>
</feature>
<dbReference type="PANTHER" id="PTHR30404">
    <property type="entry name" value="N-ACETYLMURAMOYL-L-ALANINE AMIDASE"/>
    <property type="match status" value="1"/>
</dbReference>
<sequence>MTKIAWDAGHGLNTSGKRTPSGEREWSFNNKVIRAAMDYLEQYQDVDQIRVDDPTGRVDVALSIRVKRANDFGADAYISAHHNAYEGVWGTHTGTETYVMEPASANPKSMALASAVHPGLVKAMGLSDRGIKAANFHVLRETNMAAILTEGGYMDSSIDIKRMRSDTVLKAAGEAIAKGVVNHYGLKRKPKPSVKINPKYTTNPADRIGTVMIGKQAMNYRTEPSLDAPVIRVLPAGHGSGKKTVHIYEEKGDWIRLGAGWISNADGKYATVKKYPPKPKKDIYRVIIDGIQVGAYSEDDNALSEARKAIAAGKKNIKIEKV</sequence>
<evidence type="ECO:0000313" key="5">
    <source>
        <dbReference type="Proteomes" id="UP001292084"/>
    </source>
</evidence>